<protein>
    <submittedName>
        <fullName evidence="2">Uncharacterized protein</fullName>
    </submittedName>
</protein>
<dbReference type="Proteomes" id="UP001500730">
    <property type="component" value="Unassembled WGS sequence"/>
</dbReference>
<proteinExistence type="predicted"/>
<sequence>MLAQRVTHHLEDSGLARAGTAGQDDPFPVVGLGAAARSHGSGTSFGNPRSAPSLLPAPASGAVPHVTAGVGSSVLTRS</sequence>
<name>A0ABN3KPE9_9MICO</name>
<accession>A0ABN3KPE9</accession>
<evidence type="ECO:0000256" key="1">
    <source>
        <dbReference type="SAM" id="MobiDB-lite"/>
    </source>
</evidence>
<reference evidence="2 3" key="1">
    <citation type="journal article" date="2019" name="Int. J. Syst. Evol. Microbiol.">
        <title>The Global Catalogue of Microorganisms (GCM) 10K type strain sequencing project: providing services to taxonomists for standard genome sequencing and annotation.</title>
        <authorList>
            <consortium name="The Broad Institute Genomics Platform"/>
            <consortium name="The Broad Institute Genome Sequencing Center for Infectious Disease"/>
            <person name="Wu L."/>
            <person name="Ma J."/>
        </authorList>
    </citation>
    <scope>NUCLEOTIDE SEQUENCE [LARGE SCALE GENOMIC DNA]</scope>
    <source>
        <strain evidence="2 3">JCM 16259</strain>
    </source>
</reference>
<evidence type="ECO:0000313" key="3">
    <source>
        <dbReference type="Proteomes" id="UP001500730"/>
    </source>
</evidence>
<feature type="region of interest" description="Disordered" evidence="1">
    <location>
        <begin position="1"/>
        <end position="78"/>
    </location>
</feature>
<gene>
    <name evidence="2" type="ORF">GCM10009858_01860</name>
</gene>
<organism evidence="2 3">
    <name type="scientific">Terrabacter carboxydivorans</name>
    <dbReference type="NCBI Taxonomy" id="619730"/>
    <lineage>
        <taxon>Bacteria</taxon>
        <taxon>Bacillati</taxon>
        <taxon>Actinomycetota</taxon>
        <taxon>Actinomycetes</taxon>
        <taxon>Micrococcales</taxon>
        <taxon>Intrasporangiaceae</taxon>
        <taxon>Terrabacter</taxon>
    </lineage>
</organism>
<comment type="caution">
    <text evidence="2">The sequence shown here is derived from an EMBL/GenBank/DDBJ whole genome shotgun (WGS) entry which is preliminary data.</text>
</comment>
<dbReference type="EMBL" id="BAAARE010000001">
    <property type="protein sequence ID" value="GAA2468266.1"/>
    <property type="molecule type" value="Genomic_DNA"/>
</dbReference>
<evidence type="ECO:0000313" key="2">
    <source>
        <dbReference type="EMBL" id="GAA2468266.1"/>
    </source>
</evidence>
<feature type="compositionally biased region" description="Low complexity" evidence="1">
    <location>
        <begin position="50"/>
        <end position="60"/>
    </location>
</feature>
<keyword evidence="3" id="KW-1185">Reference proteome</keyword>